<reference evidence="2 3" key="1">
    <citation type="submission" date="2021-12" db="EMBL/GenBank/DDBJ databases">
        <title>Genome sequencing of bacteria with rrn-lacking chromosome and rrn-plasmid.</title>
        <authorList>
            <person name="Anda M."/>
            <person name="Iwasaki W."/>
        </authorList>
    </citation>
    <scope>NUCLEOTIDE SEQUENCE [LARGE SCALE GENOMIC DNA]</scope>
    <source>
        <strain evidence="2 3">DSM 100852</strain>
    </source>
</reference>
<accession>A0AAU9CQK1</accession>
<feature type="transmembrane region" description="Helical" evidence="1">
    <location>
        <begin position="234"/>
        <end position="258"/>
    </location>
</feature>
<feature type="transmembrane region" description="Helical" evidence="1">
    <location>
        <begin position="175"/>
        <end position="195"/>
    </location>
</feature>
<protein>
    <recommendedName>
        <fullName evidence="4">DUF3667 domain-containing protein</fullName>
    </recommendedName>
</protein>
<proteinExistence type="predicted"/>
<evidence type="ECO:0000313" key="2">
    <source>
        <dbReference type="EMBL" id="BDD10242.1"/>
    </source>
</evidence>
<keyword evidence="1" id="KW-0812">Transmembrane</keyword>
<evidence type="ECO:0008006" key="4">
    <source>
        <dbReference type="Google" id="ProtNLM"/>
    </source>
</evidence>
<organism evidence="2 3">
    <name type="scientific">Fulvitalea axinellae</name>
    <dbReference type="NCBI Taxonomy" id="1182444"/>
    <lineage>
        <taxon>Bacteria</taxon>
        <taxon>Pseudomonadati</taxon>
        <taxon>Bacteroidota</taxon>
        <taxon>Cytophagia</taxon>
        <taxon>Cytophagales</taxon>
        <taxon>Persicobacteraceae</taxon>
        <taxon>Fulvitalea</taxon>
    </lineage>
</organism>
<dbReference type="EMBL" id="AP025314">
    <property type="protein sequence ID" value="BDD10242.1"/>
    <property type="molecule type" value="Genomic_DNA"/>
</dbReference>
<dbReference type="RefSeq" id="WP_338391812.1">
    <property type="nucleotide sequence ID" value="NZ_AP025314.1"/>
</dbReference>
<feature type="transmembrane region" description="Helical" evidence="1">
    <location>
        <begin position="139"/>
        <end position="155"/>
    </location>
</feature>
<gene>
    <name evidence="2" type="ORF">FUAX_26740</name>
</gene>
<dbReference type="Proteomes" id="UP001348817">
    <property type="component" value="Chromosome"/>
</dbReference>
<sequence>MLQTESTAEKTTFRTCANCEKTVPKANRFCPECGSENKKVPETLTKLLFEYSQEHLNWDKGVPRTIREIFTTPEKVVDGFINGARKKYTSPSKFLLLSWALVNLVLWSVIEASLDDSSLTSSQIPDGAHKDFGNAFSQYYMPFLVLTLPFIAYASKASFKTKSYTLPEHLILNTYLYGASNFASFVWTCIRLAFIPAGYSYIMVVDLLIGLVLSTFFYYRVFRSTRIFDYIKMAILYSFILTGLTLVFGICFGVYLMVNNQTGAV</sequence>
<keyword evidence="3" id="KW-1185">Reference proteome</keyword>
<dbReference type="InterPro" id="IPR022134">
    <property type="entry name" value="DUF3667"/>
</dbReference>
<dbReference type="Pfam" id="PF12412">
    <property type="entry name" value="DUF3667"/>
    <property type="match status" value="1"/>
</dbReference>
<feature type="transmembrane region" description="Helical" evidence="1">
    <location>
        <begin position="94"/>
        <end position="110"/>
    </location>
</feature>
<evidence type="ECO:0000313" key="3">
    <source>
        <dbReference type="Proteomes" id="UP001348817"/>
    </source>
</evidence>
<keyword evidence="1" id="KW-1133">Transmembrane helix</keyword>
<evidence type="ECO:0000256" key="1">
    <source>
        <dbReference type="SAM" id="Phobius"/>
    </source>
</evidence>
<keyword evidence="1" id="KW-0472">Membrane</keyword>
<feature type="transmembrane region" description="Helical" evidence="1">
    <location>
        <begin position="201"/>
        <end position="222"/>
    </location>
</feature>
<dbReference type="KEGG" id="fax:FUAX_26740"/>
<dbReference type="AlphaFoldDB" id="A0AAU9CQK1"/>
<name>A0AAU9CQK1_9BACT</name>